<evidence type="ECO:0000256" key="1">
    <source>
        <dbReference type="SAM" id="MobiDB-lite"/>
    </source>
</evidence>
<protein>
    <submittedName>
        <fullName evidence="2">Uncharacterized protein</fullName>
    </submittedName>
</protein>
<dbReference type="AlphaFoldDB" id="A0A348B5P0"/>
<dbReference type="KEGG" id="sacd:HS1genome_1881"/>
<gene>
    <name evidence="3" type="ORF">GCM10007116_08180</name>
    <name evidence="2" type="ORF">HS1genome_1881</name>
</gene>
<evidence type="ECO:0000313" key="3">
    <source>
        <dbReference type="EMBL" id="GGT92767.1"/>
    </source>
</evidence>
<evidence type="ECO:0000313" key="2">
    <source>
        <dbReference type="EMBL" id="BBD73492.1"/>
    </source>
</evidence>
<feature type="region of interest" description="Disordered" evidence="1">
    <location>
        <begin position="89"/>
        <end position="110"/>
    </location>
</feature>
<reference evidence="4" key="2">
    <citation type="submission" date="2018-04" db="EMBL/GenBank/DDBJ databases">
        <title>Complete genome sequence of Sulfodiicoccus acidiphilus strain HS-1.</title>
        <authorList>
            <person name="Sakai H.D."/>
            <person name="Kurosawa N."/>
        </authorList>
    </citation>
    <scope>NUCLEOTIDE SEQUENCE [LARGE SCALE GENOMIC DNA]</scope>
    <source>
        <strain evidence="4">HS-1</strain>
    </source>
</reference>
<proteinExistence type="predicted"/>
<reference evidence="3" key="4">
    <citation type="submission" date="2020-09" db="EMBL/GenBank/DDBJ databases">
        <authorList>
            <person name="Sun Q."/>
            <person name="Ohkuma M."/>
        </authorList>
    </citation>
    <scope>NUCLEOTIDE SEQUENCE</scope>
    <source>
        <strain evidence="3">JCM 31740</strain>
    </source>
</reference>
<reference evidence="2" key="3">
    <citation type="journal article" date="2019" name="BMC Res. Notes">
        <title>Complete genome sequence of the Sulfodiicoccus acidiphilus strain HS-1T, the first crenarchaeon that lacks polB3, isolated from an acidic hot spring in Ohwaku-dani, Hakone, Japan.</title>
        <authorList>
            <person name="Sakai H.D."/>
            <person name="Kurosawa N."/>
        </authorList>
    </citation>
    <scope>NUCLEOTIDE SEQUENCE</scope>
    <source>
        <strain evidence="2">HS-1</strain>
    </source>
</reference>
<reference evidence="3" key="1">
    <citation type="journal article" date="2014" name="Int. J. Syst. Evol. Microbiol.">
        <title>Complete genome sequence of Corynebacterium casei LMG S-19264T (=DSM 44701T), isolated from a smear-ripened cheese.</title>
        <authorList>
            <consortium name="US DOE Joint Genome Institute (JGI-PGF)"/>
            <person name="Walter F."/>
            <person name="Albersmeier A."/>
            <person name="Kalinowski J."/>
            <person name="Ruckert C."/>
        </authorList>
    </citation>
    <scope>NUCLEOTIDE SEQUENCE</scope>
    <source>
        <strain evidence="3">JCM 31740</strain>
    </source>
</reference>
<dbReference type="EMBL" id="BMQS01000006">
    <property type="protein sequence ID" value="GGT92767.1"/>
    <property type="molecule type" value="Genomic_DNA"/>
</dbReference>
<organism evidence="2 4">
    <name type="scientific">Sulfodiicoccus acidiphilus</name>
    <dbReference type="NCBI Taxonomy" id="1670455"/>
    <lineage>
        <taxon>Archaea</taxon>
        <taxon>Thermoproteota</taxon>
        <taxon>Thermoprotei</taxon>
        <taxon>Sulfolobales</taxon>
        <taxon>Sulfolobaceae</taxon>
        <taxon>Sulfodiicoccus</taxon>
    </lineage>
</organism>
<keyword evidence="4" id="KW-1185">Reference proteome</keyword>
<name>A0A348B5P0_9CREN</name>
<dbReference type="Proteomes" id="UP000616143">
    <property type="component" value="Unassembled WGS sequence"/>
</dbReference>
<evidence type="ECO:0000313" key="4">
    <source>
        <dbReference type="Proteomes" id="UP000276741"/>
    </source>
</evidence>
<sequence>MWGGGLVEGTVNAEVVDEVRTYLYRNATLHRRVFACFAYTSLGLHLAYSVGDGDERAFREVEKYLPDDGRWVGDDYNSRFCPRDHAVVSPVNPDGSFPSSLRDGLVPRGP</sequence>
<dbReference type="Proteomes" id="UP000276741">
    <property type="component" value="Chromosome"/>
</dbReference>
<accession>A0A348B5P0</accession>
<dbReference type="EMBL" id="AP018553">
    <property type="protein sequence ID" value="BBD73492.1"/>
    <property type="molecule type" value="Genomic_DNA"/>
</dbReference>